<comment type="caution">
    <text evidence="9">The sequence shown here is derived from an EMBL/GenBank/DDBJ whole genome shotgun (WGS) entry which is preliminary data.</text>
</comment>
<evidence type="ECO:0000256" key="7">
    <source>
        <dbReference type="ARBA" id="ARBA00025769"/>
    </source>
</evidence>
<dbReference type="SMART" id="SM00479">
    <property type="entry name" value="EXOIII"/>
    <property type="match status" value="1"/>
</dbReference>
<name>A0A8S3U7B8_MYTED</name>
<dbReference type="GO" id="GO:0008296">
    <property type="term" value="F:3'-5'-DNA exonuclease activity"/>
    <property type="evidence" value="ECO:0007669"/>
    <property type="project" value="TreeGrafter"/>
</dbReference>
<dbReference type="InterPro" id="IPR013520">
    <property type="entry name" value="Ribonucl_H"/>
</dbReference>
<evidence type="ECO:0000256" key="5">
    <source>
        <dbReference type="ARBA" id="ARBA00022839"/>
    </source>
</evidence>
<organism evidence="9 10">
    <name type="scientific">Mytilus edulis</name>
    <name type="common">Blue mussel</name>
    <dbReference type="NCBI Taxonomy" id="6550"/>
    <lineage>
        <taxon>Eukaryota</taxon>
        <taxon>Metazoa</taxon>
        <taxon>Spiralia</taxon>
        <taxon>Lophotrochozoa</taxon>
        <taxon>Mollusca</taxon>
        <taxon>Bivalvia</taxon>
        <taxon>Autobranchia</taxon>
        <taxon>Pteriomorphia</taxon>
        <taxon>Mytilida</taxon>
        <taxon>Mytiloidea</taxon>
        <taxon>Mytilidae</taxon>
        <taxon>Mytilinae</taxon>
        <taxon>Mytilus</taxon>
    </lineage>
</organism>
<evidence type="ECO:0000256" key="3">
    <source>
        <dbReference type="ARBA" id="ARBA00022723"/>
    </source>
</evidence>
<keyword evidence="3" id="KW-0479">Metal-binding</keyword>
<dbReference type="GO" id="GO:0005737">
    <property type="term" value="C:cytoplasm"/>
    <property type="evidence" value="ECO:0007669"/>
    <property type="project" value="TreeGrafter"/>
</dbReference>
<keyword evidence="10" id="KW-1185">Reference proteome</keyword>
<dbReference type="OrthoDB" id="6056408at2759"/>
<keyword evidence="6" id="KW-0460">Magnesium</keyword>
<dbReference type="CDD" id="cd06127">
    <property type="entry name" value="DEDDh"/>
    <property type="match status" value="1"/>
</dbReference>
<dbReference type="Pfam" id="PF25244">
    <property type="entry name" value="PML_C"/>
    <property type="match status" value="1"/>
</dbReference>
<evidence type="ECO:0000256" key="6">
    <source>
        <dbReference type="ARBA" id="ARBA00022842"/>
    </source>
</evidence>
<dbReference type="GO" id="GO:0046872">
    <property type="term" value="F:metal ion binding"/>
    <property type="evidence" value="ECO:0007669"/>
    <property type="project" value="UniProtKB-KW"/>
</dbReference>
<dbReference type="InterPro" id="IPR012337">
    <property type="entry name" value="RNaseH-like_sf"/>
</dbReference>
<dbReference type="GO" id="GO:0006308">
    <property type="term" value="P:DNA catabolic process"/>
    <property type="evidence" value="ECO:0007669"/>
    <property type="project" value="TreeGrafter"/>
</dbReference>
<dbReference type="InterPro" id="IPR040393">
    <property type="entry name" value="TREX1/2"/>
</dbReference>
<comment type="cofactor">
    <cofactor evidence="1">
        <name>Mg(2+)</name>
        <dbReference type="ChEBI" id="CHEBI:18420"/>
    </cofactor>
</comment>
<protein>
    <recommendedName>
        <fullName evidence="8">Exonuclease domain-containing protein</fullName>
    </recommendedName>
</protein>
<dbReference type="Pfam" id="PF20700">
    <property type="entry name" value="Mutator"/>
    <property type="match status" value="1"/>
</dbReference>
<keyword evidence="2" id="KW-0540">Nuclease</keyword>
<dbReference type="PANTHER" id="PTHR13058">
    <property type="entry name" value="THREE PRIME REPAIR EXONUCLEASE 1, 2"/>
    <property type="match status" value="1"/>
</dbReference>
<proteinExistence type="inferred from homology"/>
<evidence type="ECO:0000259" key="8">
    <source>
        <dbReference type="SMART" id="SM00479"/>
    </source>
</evidence>
<accession>A0A8S3U7B8</accession>
<evidence type="ECO:0000256" key="1">
    <source>
        <dbReference type="ARBA" id="ARBA00001946"/>
    </source>
</evidence>
<evidence type="ECO:0000256" key="4">
    <source>
        <dbReference type="ARBA" id="ARBA00022801"/>
    </source>
</evidence>
<dbReference type="Pfam" id="PF00929">
    <property type="entry name" value="RNase_T"/>
    <property type="match status" value="1"/>
</dbReference>
<reference evidence="9" key="1">
    <citation type="submission" date="2021-03" db="EMBL/GenBank/DDBJ databases">
        <authorList>
            <person name="Bekaert M."/>
        </authorList>
    </citation>
    <scope>NUCLEOTIDE SEQUENCE</scope>
</reference>
<evidence type="ECO:0000313" key="9">
    <source>
        <dbReference type="EMBL" id="CAG2242317.1"/>
    </source>
</evidence>
<dbReference type="Gene3D" id="3.30.420.10">
    <property type="entry name" value="Ribonuclease H-like superfamily/Ribonuclease H"/>
    <property type="match status" value="1"/>
</dbReference>
<dbReference type="EMBL" id="CAJPWZ010002653">
    <property type="protein sequence ID" value="CAG2242317.1"/>
    <property type="molecule type" value="Genomic_DNA"/>
</dbReference>
<gene>
    <name evidence="9" type="ORF">MEDL_54509</name>
</gene>
<sequence>MPTIRSVKGRFSTKKPVERIHNFIESRRKVKTQPKKFSVSDIVLEDHPYFISSSLQTSSTLTKYPPETNKSYHEHDRDDLFNEYIPSDLVPLDHCRFLCELEYLASQLKSCIGCNKPLHLHDARGVRCYGVSGILYIVCHRPICGRLNKIKLGKTHYPGENKRGIGVFDVNTKIATGMIHSGIGGTQLSNFLSVLNIHSIDFKALKERENETGAAIEAQAEISEERYLQEEINQSFTEENGDTQTGISVSTDTCWQKKGSGRSYNSLSGVSTLIGTKTGKVVDHRLRISSCKICEKAKSKEMIPRIHQCRKNWSGSAKGMEPDMVVEMLKGLDDKDIVISQVVGDDDSTGFDRAKVLMPNSSMVKISDKNHIKHNIIKKVNDLKSKHRELSGMVAESIVKNVSYVLEQNIGNPEGIEKGFHATVNHMYGDHQYCTENWCGYLKNKHNYVHSNLPYGKDLSSASLKSDLEKLFIQQMVPQSDKLSKLGSSQANESVNNIIALKAPKTKHFSSSSSLNYRVSSAVLQKNEGYHYISELNTSIGLSPGNETIRRGSKLNLQRSKKKAKTQSKEWKKKRIFLKKKRAKRTVLSETKEGTTYQSSIGLQVDQKKDDIENIPDMPDDSHQVVTTDAPLVVFDLETTGLSRYSDITQIAACNVDRIFSRYIFPNQPISAEASRITGLTVVGNKMYHNGSLVPYKLPHEGLTDFLSYISEFKDKPILIGHNIKRFDCHVLFNTLSSLNMWNEFSSQISCFIDSLNLFKQVVPGLASYSQSFLVNNLLGQEYESHNAVHDARLLLKLITDKGNISNYLDDLAFSPNYPDQYHLQLCNLKTYSKVIKEKVISKAMALKAAKSNLKLCHLKMSIDRGGKMGLIALLSEKSVKTGDVRVTKNKKILQRIFDYFEKQ</sequence>
<evidence type="ECO:0000256" key="2">
    <source>
        <dbReference type="ARBA" id="ARBA00022722"/>
    </source>
</evidence>
<dbReference type="GO" id="GO:0003676">
    <property type="term" value="F:nucleic acid binding"/>
    <property type="evidence" value="ECO:0007669"/>
    <property type="project" value="InterPro"/>
</dbReference>
<dbReference type="InterPro" id="IPR057617">
    <property type="entry name" value="PML_C"/>
</dbReference>
<keyword evidence="4" id="KW-0378">Hydrolase</keyword>
<dbReference type="AlphaFoldDB" id="A0A8S3U7B8"/>
<comment type="similarity">
    <text evidence="7">Belongs to the exonuclease superfamily. TREX family.</text>
</comment>
<dbReference type="SUPFAM" id="SSF53098">
    <property type="entry name" value="Ribonuclease H-like"/>
    <property type="match status" value="1"/>
</dbReference>
<dbReference type="InterPro" id="IPR036397">
    <property type="entry name" value="RNaseH_sf"/>
</dbReference>
<dbReference type="InterPro" id="IPR049012">
    <property type="entry name" value="Mutator_transp_dom"/>
</dbReference>
<dbReference type="Proteomes" id="UP000683360">
    <property type="component" value="Unassembled WGS sequence"/>
</dbReference>
<dbReference type="PANTHER" id="PTHR13058:SF22">
    <property type="entry name" value="EXODEOXYRIBONUCLEASE III"/>
    <property type="match status" value="1"/>
</dbReference>
<evidence type="ECO:0000313" key="10">
    <source>
        <dbReference type="Proteomes" id="UP000683360"/>
    </source>
</evidence>
<keyword evidence="5" id="KW-0269">Exonuclease</keyword>
<feature type="domain" description="Exonuclease" evidence="8">
    <location>
        <begin position="631"/>
        <end position="808"/>
    </location>
</feature>